<feature type="coiled-coil region" evidence="4">
    <location>
        <begin position="16"/>
        <end position="68"/>
    </location>
</feature>
<dbReference type="PANTHER" id="PTHR43065">
    <property type="entry name" value="SENSOR HISTIDINE KINASE"/>
    <property type="match status" value="1"/>
</dbReference>
<evidence type="ECO:0000256" key="3">
    <source>
        <dbReference type="ARBA" id="ARBA00022553"/>
    </source>
</evidence>
<evidence type="ECO:0000313" key="7">
    <source>
        <dbReference type="Proteomes" id="UP000256478"/>
    </source>
</evidence>
<keyword evidence="3" id="KW-0597">Phosphoprotein</keyword>
<dbReference type="Pfam" id="PF02518">
    <property type="entry name" value="HATPase_c"/>
    <property type="match status" value="1"/>
</dbReference>
<reference evidence="6 7" key="1">
    <citation type="submission" date="2018-08" db="EMBL/GenBank/DDBJ databases">
        <title>Thalassotalea euphylliae genome.</title>
        <authorList>
            <person name="Summers S."/>
            <person name="Rice S.A."/>
            <person name="Freckelton M.L."/>
            <person name="Nedved B.T."/>
            <person name="Hadfield M.G."/>
        </authorList>
    </citation>
    <scope>NUCLEOTIDE SEQUENCE [LARGE SCALE GENOMIC DNA]</scope>
    <source>
        <strain evidence="6 7">H1</strain>
    </source>
</reference>
<dbReference type="InterPro" id="IPR003661">
    <property type="entry name" value="HisK_dim/P_dom"/>
</dbReference>
<gene>
    <name evidence="6" type="ORF">DXX93_16640</name>
</gene>
<dbReference type="PRINTS" id="PR00344">
    <property type="entry name" value="BCTRLSENSOR"/>
</dbReference>
<dbReference type="AlphaFoldDB" id="A0A3E0TTL4"/>
<dbReference type="CDD" id="cd00082">
    <property type="entry name" value="HisKA"/>
    <property type="match status" value="1"/>
</dbReference>
<evidence type="ECO:0000256" key="2">
    <source>
        <dbReference type="ARBA" id="ARBA00012438"/>
    </source>
</evidence>
<evidence type="ECO:0000259" key="5">
    <source>
        <dbReference type="PROSITE" id="PS50109"/>
    </source>
</evidence>
<dbReference type="SMART" id="SM00387">
    <property type="entry name" value="HATPase_c"/>
    <property type="match status" value="1"/>
</dbReference>
<dbReference type="SUPFAM" id="SSF47384">
    <property type="entry name" value="Homodimeric domain of signal transducing histidine kinase"/>
    <property type="match status" value="1"/>
</dbReference>
<dbReference type="PROSITE" id="PS50109">
    <property type="entry name" value="HIS_KIN"/>
    <property type="match status" value="1"/>
</dbReference>
<dbReference type="InterPro" id="IPR004358">
    <property type="entry name" value="Sig_transdc_His_kin-like_C"/>
</dbReference>
<protein>
    <recommendedName>
        <fullName evidence="2">histidine kinase</fullName>
        <ecNumber evidence="2">2.7.13.3</ecNumber>
    </recommendedName>
</protein>
<dbReference type="GO" id="GO:0000155">
    <property type="term" value="F:phosphorelay sensor kinase activity"/>
    <property type="evidence" value="ECO:0007669"/>
    <property type="project" value="InterPro"/>
</dbReference>
<dbReference type="OrthoDB" id="9772100at2"/>
<comment type="caution">
    <text evidence="6">The sequence shown here is derived from an EMBL/GenBank/DDBJ whole genome shotgun (WGS) entry which is preliminary data.</text>
</comment>
<dbReference type="InterPro" id="IPR036890">
    <property type="entry name" value="HATPase_C_sf"/>
</dbReference>
<dbReference type="Proteomes" id="UP000256478">
    <property type="component" value="Unassembled WGS sequence"/>
</dbReference>
<dbReference type="EMBL" id="QUOU01000001">
    <property type="protein sequence ID" value="REL28031.1"/>
    <property type="molecule type" value="Genomic_DNA"/>
</dbReference>
<accession>A0A3E0TTL4</accession>
<comment type="catalytic activity">
    <reaction evidence="1">
        <text>ATP + protein L-histidine = ADP + protein N-phospho-L-histidine.</text>
        <dbReference type="EC" id="2.7.13.3"/>
    </reaction>
</comment>
<dbReference type="InterPro" id="IPR005467">
    <property type="entry name" value="His_kinase_dom"/>
</dbReference>
<dbReference type="SUPFAM" id="SSF55874">
    <property type="entry name" value="ATPase domain of HSP90 chaperone/DNA topoisomerase II/histidine kinase"/>
    <property type="match status" value="1"/>
</dbReference>
<name>A0A3E0TTL4_9GAMM</name>
<dbReference type="PANTHER" id="PTHR43065:SF50">
    <property type="entry name" value="HISTIDINE KINASE"/>
    <property type="match status" value="1"/>
</dbReference>
<feature type="domain" description="Histidine kinase" evidence="5">
    <location>
        <begin position="271"/>
        <end position="500"/>
    </location>
</feature>
<evidence type="ECO:0000256" key="4">
    <source>
        <dbReference type="SAM" id="Coils"/>
    </source>
</evidence>
<dbReference type="InterPro" id="IPR003594">
    <property type="entry name" value="HATPase_dom"/>
</dbReference>
<dbReference type="Gene3D" id="1.10.287.130">
    <property type="match status" value="1"/>
</dbReference>
<dbReference type="InterPro" id="IPR036097">
    <property type="entry name" value="HisK_dim/P_sf"/>
</dbReference>
<sequence length="501" mass="55992">MPNESDQRIALLTKQVSLLENALKDERTAKKALEAKLDNIDQHRYDSYRELINALEQANNRQVQLKVLSNLANHHASSGSTAEMLVNFLKEISLLLEGATVLLFDYKNPKRAIAYLLEKGSSKLVKPYKHRIDVSTILHQALEADNTDKTESSVKTNHSHWQRIAENSSLESSLHDLFHHENQLVFNYQRLKQRKNLVVIDLPHYCYSKEVKQTLDTAGQQFVSAIQKRATEEKLAKNYDRLQKTVHKLSSVQHQLIHSEKMASIGQLAAGIAHEINNPIGYVKSNLSVLNEYIDLFKGALSEAEPHLGENDDLTFAQQDVGELISSCLEGVDRVAEIVSSLNSFARKEDNTKTSLVDINKVIQDSIKIAWNNIKHTCEVVVEADETLPQIMGHKGELQQVFINLLVNASHAIGGNGIITIKSWYQGTVNVSVTDNGAGMTVDTQKKLFEPFYTTKPEGKGTGLGLSVSYAIIEHHRGKISVKSELGKGTRFDLKFPLAKA</sequence>
<dbReference type="RefSeq" id="WP_116009092.1">
    <property type="nucleotide sequence ID" value="NZ_QUOU01000001.1"/>
</dbReference>
<dbReference type="EC" id="2.7.13.3" evidence="2"/>
<evidence type="ECO:0000256" key="1">
    <source>
        <dbReference type="ARBA" id="ARBA00000085"/>
    </source>
</evidence>
<proteinExistence type="predicted"/>
<dbReference type="SMART" id="SM00388">
    <property type="entry name" value="HisKA"/>
    <property type="match status" value="1"/>
</dbReference>
<dbReference type="Gene3D" id="3.30.565.10">
    <property type="entry name" value="Histidine kinase-like ATPase, C-terminal domain"/>
    <property type="match status" value="1"/>
</dbReference>
<organism evidence="6 7">
    <name type="scientific">Thalassotalea euphylliae</name>
    <dbReference type="NCBI Taxonomy" id="1655234"/>
    <lineage>
        <taxon>Bacteria</taxon>
        <taxon>Pseudomonadati</taxon>
        <taxon>Pseudomonadota</taxon>
        <taxon>Gammaproteobacteria</taxon>
        <taxon>Alteromonadales</taxon>
        <taxon>Colwelliaceae</taxon>
        <taxon>Thalassotalea</taxon>
    </lineage>
</organism>
<evidence type="ECO:0000313" key="6">
    <source>
        <dbReference type="EMBL" id="REL28031.1"/>
    </source>
</evidence>
<keyword evidence="4" id="KW-0175">Coiled coil</keyword>